<reference evidence="1" key="1">
    <citation type="journal article" date="2021" name="Proc. Natl. Acad. Sci. U.S.A.">
        <title>A Catalog of Tens of Thousands of Viruses from Human Metagenomes Reveals Hidden Associations with Chronic Diseases.</title>
        <authorList>
            <person name="Tisza M.J."/>
            <person name="Buck C.B."/>
        </authorList>
    </citation>
    <scope>NUCLEOTIDE SEQUENCE</scope>
    <source>
        <strain evidence="1">CtqI92</strain>
    </source>
</reference>
<protein>
    <submittedName>
        <fullName evidence="1">Uncharacterized protein</fullName>
    </submittedName>
</protein>
<organism evidence="1">
    <name type="scientific">Caudovirales sp. ctqI92</name>
    <dbReference type="NCBI Taxonomy" id="2826785"/>
    <lineage>
        <taxon>Viruses</taxon>
        <taxon>Duplodnaviria</taxon>
        <taxon>Heunggongvirae</taxon>
        <taxon>Uroviricota</taxon>
        <taxon>Caudoviricetes</taxon>
    </lineage>
</organism>
<proteinExistence type="predicted"/>
<sequence length="123" mass="14533">MNIYGYFNENINSHVVEINECETLTDEIVKSARTFISNAIKWDSGAYRPVADALHKRLLNDIYKAEYEVEYEKRYQRPDATNSYEYGNEIAHREADRLACTLVDELKDENIERLYNILKGYRK</sequence>
<evidence type="ECO:0000313" key="1">
    <source>
        <dbReference type="EMBL" id="DAD84645.1"/>
    </source>
</evidence>
<accession>A0A8S5MQJ7</accession>
<name>A0A8S5MQJ7_9CAUD</name>
<dbReference type="EMBL" id="BK014963">
    <property type="protein sequence ID" value="DAD84645.1"/>
    <property type="molecule type" value="Genomic_DNA"/>
</dbReference>